<gene>
    <name evidence="2" type="ORF">ACFSTG_12695</name>
</gene>
<organism evidence="2 3">
    <name type="scientific">Salinimicrobium flavum</name>
    <dbReference type="NCBI Taxonomy" id="1737065"/>
    <lineage>
        <taxon>Bacteria</taxon>
        <taxon>Pseudomonadati</taxon>
        <taxon>Bacteroidota</taxon>
        <taxon>Flavobacteriia</taxon>
        <taxon>Flavobacteriales</taxon>
        <taxon>Flavobacteriaceae</taxon>
        <taxon>Salinimicrobium</taxon>
    </lineage>
</organism>
<keyword evidence="1" id="KW-0732">Signal</keyword>
<accession>A0ABW5IYI1</accession>
<feature type="signal peptide" evidence="1">
    <location>
        <begin position="1"/>
        <end position="16"/>
    </location>
</feature>
<evidence type="ECO:0000313" key="3">
    <source>
        <dbReference type="Proteomes" id="UP001597468"/>
    </source>
</evidence>
<feature type="chain" id="PRO_5047266555" evidence="1">
    <location>
        <begin position="17"/>
        <end position="135"/>
    </location>
</feature>
<name>A0ABW5IYI1_9FLAO</name>
<dbReference type="RefSeq" id="WP_380753456.1">
    <property type="nucleotide sequence ID" value="NZ_JBHULT010000010.1"/>
</dbReference>
<keyword evidence="3" id="KW-1185">Reference proteome</keyword>
<comment type="caution">
    <text evidence="2">The sequence shown here is derived from an EMBL/GenBank/DDBJ whole genome shotgun (WGS) entry which is preliminary data.</text>
</comment>
<sequence>MKKVGFLLLGAVFLMAGCNVYHSGSAGVNEAVESNSRVKIVTTDNVFYEFKRLQQENGQLFGVTGRNSDTAKMLYDHPQLKDGNNVKIALSKEEIRSIYLKDKKMSNIVNFGVPVVGAAGIIGLTSEGFRPNVGN</sequence>
<reference evidence="3" key="1">
    <citation type="journal article" date="2019" name="Int. J. Syst. Evol. Microbiol.">
        <title>The Global Catalogue of Microorganisms (GCM) 10K type strain sequencing project: providing services to taxonomists for standard genome sequencing and annotation.</title>
        <authorList>
            <consortium name="The Broad Institute Genomics Platform"/>
            <consortium name="The Broad Institute Genome Sequencing Center for Infectious Disease"/>
            <person name="Wu L."/>
            <person name="Ma J."/>
        </authorList>
    </citation>
    <scope>NUCLEOTIDE SEQUENCE [LARGE SCALE GENOMIC DNA]</scope>
    <source>
        <strain evidence="3">KCTC 42585</strain>
    </source>
</reference>
<protein>
    <submittedName>
        <fullName evidence="2">Uncharacterized protein</fullName>
    </submittedName>
</protein>
<proteinExistence type="predicted"/>
<dbReference type="PROSITE" id="PS51257">
    <property type="entry name" value="PROKAR_LIPOPROTEIN"/>
    <property type="match status" value="1"/>
</dbReference>
<evidence type="ECO:0000313" key="2">
    <source>
        <dbReference type="EMBL" id="MFD2518759.1"/>
    </source>
</evidence>
<dbReference type="Proteomes" id="UP001597468">
    <property type="component" value="Unassembled WGS sequence"/>
</dbReference>
<dbReference type="EMBL" id="JBHULT010000010">
    <property type="protein sequence ID" value="MFD2518759.1"/>
    <property type="molecule type" value="Genomic_DNA"/>
</dbReference>
<evidence type="ECO:0000256" key="1">
    <source>
        <dbReference type="SAM" id="SignalP"/>
    </source>
</evidence>